<dbReference type="EMBL" id="JAFCNB010000036">
    <property type="protein sequence ID" value="MBP2708532.1"/>
    <property type="molecule type" value="Genomic_DNA"/>
</dbReference>
<name>A0A940WRX6_9ACTN</name>
<accession>A0A940WRX6</accession>
<evidence type="ECO:0000313" key="3">
    <source>
        <dbReference type="EMBL" id="MBP2708532.1"/>
    </source>
</evidence>
<reference evidence="3" key="1">
    <citation type="submission" date="2021-02" db="EMBL/GenBank/DDBJ databases">
        <title>Draft genome sequence of Microbispora sp. RL4-1S isolated from rice leaves in Thailand.</title>
        <authorList>
            <person name="Muangham S."/>
            <person name="Duangmal K."/>
        </authorList>
    </citation>
    <scope>NUCLEOTIDE SEQUENCE</scope>
    <source>
        <strain evidence="3">RL4-1S</strain>
    </source>
</reference>
<keyword evidence="1" id="KW-0472">Membrane</keyword>
<gene>
    <name evidence="3" type="ORF">JOL79_32655</name>
</gene>
<dbReference type="Proteomes" id="UP000674234">
    <property type="component" value="Unassembled WGS sequence"/>
</dbReference>
<feature type="signal peptide" evidence="2">
    <location>
        <begin position="1"/>
        <end position="38"/>
    </location>
</feature>
<comment type="caution">
    <text evidence="3">The sequence shown here is derived from an EMBL/GenBank/DDBJ whole genome shotgun (WGS) entry which is preliminary data.</text>
</comment>
<evidence type="ECO:0000313" key="4">
    <source>
        <dbReference type="Proteomes" id="UP000674234"/>
    </source>
</evidence>
<organism evidence="3 4">
    <name type="scientific">Microbispora oryzae</name>
    <dbReference type="NCBI Taxonomy" id="2806554"/>
    <lineage>
        <taxon>Bacteria</taxon>
        <taxon>Bacillati</taxon>
        <taxon>Actinomycetota</taxon>
        <taxon>Actinomycetes</taxon>
        <taxon>Streptosporangiales</taxon>
        <taxon>Streptosporangiaceae</taxon>
        <taxon>Microbispora</taxon>
    </lineage>
</organism>
<keyword evidence="1" id="KW-1133">Transmembrane helix</keyword>
<evidence type="ECO:0000256" key="2">
    <source>
        <dbReference type="SAM" id="SignalP"/>
    </source>
</evidence>
<keyword evidence="2" id="KW-0732">Signal</keyword>
<evidence type="ECO:0000256" key="1">
    <source>
        <dbReference type="SAM" id="Phobius"/>
    </source>
</evidence>
<protein>
    <recommendedName>
        <fullName evidence="5">Copper resistance protein CopC</fullName>
    </recommendedName>
</protein>
<evidence type="ECO:0008006" key="5">
    <source>
        <dbReference type="Google" id="ProtNLM"/>
    </source>
</evidence>
<dbReference type="RefSeq" id="WP_210159794.1">
    <property type="nucleotide sequence ID" value="NZ_JAFCNB010000036.1"/>
</dbReference>
<feature type="chain" id="PRO_5036875315" description="Copper resistance protein CopC" evidence="2">
    <location>
        <begin position="39"/>
        <end position="197"/>
    </location>
</feature>
<dbReference type="AlphaFoldDB" id="A0A940WRX6"/>
<sequence length="197" mass="20184">MKILKKAPAKAPMRALSYALTALLAGLVLVLGAPAASAHGGAIELQVTGDGGHDVNVLVTWKKDHHPVTDIVAATLTATSSDGRTFGPVQLKSAPEGQNLYHSEQPLPAGDWKVTVTATEPAKAKATTEVSARDIAAPAPQAANVLPGAPAVTATTATDDGSVLGMLVKVAVIALVAALALVALVFLARRNRLDLRR</sequence>
<keyword evidence="1" id="KW-0812">Transmembrane</keyword>
<proteinExistence type="predicted"/>
<keyword evidence="4" id="KW-1185">Reference proteome</keyword>
<feature type="transmembrane region" description="Helical" evidence="1">
    <location>
        <begin position="166"/>
        <end position="188"/>
    </location>
</feature>